<dbReference type="Proteomes" id="UP001162480">
    <property type="component" value="Chromosome 10"/>
</dbReference>
<evidence type="ECO:0000313" key="2">
    <source>
        <dbReference type="Proteomes" id="UP001162480"/>
    </source>
</evidence>
<protein>
    <submittedName>
        <fullName evidence="1">Uncharacterized protein</fullName>
    </submittedName>
</protein>
<reference evidence="1" key="1">
    <citation type="submission" date="2023-08" db="EMBL/GenBank/DDBJ databases">
        <authorList>
            <person name="Alioto T."/>
            <person name="Alioto T."/>
            <person name="Gomez Garrido J."/>
        </authorList>
    </citation>
    <scope>NUCLEOTIDE SEQUENCE</scope>
</reference>
<dbReference type="EMBL" id="OX597823">
    <property type="protein sequence ID" value="CAI9729560.1"/>
    <property type="molecule type" value="Genomic_DNA"/>
</dbReference>
<keyword evidence="2" id="KW-1185">Reference proteome</keyword>
<name>A0AA36F9J7_OCTVU</name>
<sequence length="85" mass="9712">MYSKEEKWNVLGEADLLLELYEVYIALNINVRPWATRFRKIAIIYKNGSEYTEQASVTLLLSKYLEVMSSCTLAISSANEVSLES</sequence>
<evidence type="ECO:0000313" key="1">
    <source>
        <dbReference type="EMBL" id="CAI9729560.1"/>
    </source>
</evidence>
<dbReference type="AlphaFoldDB" id="A0AA36F9J7"/>
<organism evidence="1 2">
    <name type="scientific">Octopus vulgaris</name>
    <name type="common">Common octopus</name>
    <dbReference type="NCBI Taxonomy" id="6645"/>
    <lineage>
        <taxon>Eukaryota</taxon>
        <taxon>Metazoa</taxon>
        <taxon>Spiralia</taxon>
        <taxon>Lophotrochozoa</taxon>
        <taxon>Mollusca</taxon>
        <taxon>Cephalopoda</taxon>
        <taxon>Coleoidea</taxon>
        <taxon>Octopodiformes</taxon>
        <taxon>Octopoda</taxon>
        <taxon>Incirrata</taxon>
        <taxon>Octopodidae</taxon>
        <taxon>Octopus</taxon>
    </lineage>
</organism>
<accession>A0AA36F9J7</accession>
<gene>
    <name evidence="1" type="ORF">OCTVUL_1B011598</name>
</gene>
<proteinExistence type="predicted"/>